<dbReference type="OrthoDB" id="5313079at2759"/>
<feature type="transmembrane region" description="Helical" evidence="2">
    <location>
        <begin position="151"/>
        <end position="172"/>
    </location>
</feature>
<accession>A0A6A6RK31</accession>
<sequence>MASAVLDRIGWTYMVIAIVWTVALACGMLFLYQHRQLPCIRIRHLPLLFIGVISLHLYGFICGIAYVIGPILPCSGEFWMMSIYVPFGIAFFQAANSQFYYLASRQKQYANLSSLSRHESLPEERAKRLANSRWRRMFGGVRNANGIDQTLIYIGIGLVIQLLLSLFVFFASKKFHPSYGLWGWNVQDAEVATRVNCSRGWEWWLSIVWQFFWAWIYAPYLLWKSRGIKDVHGWRLQTICCCLAGLPATPLWLAGLYLPQMAPVDAYFMPPTWFSISIFFMEVTTIGFPIAQIFKNNALRRETLAAVDAWEKRRQCDSSSSSTVVGSEYSLQTTESTQKGFHTTEISPSGRSSPNSQKSDMLTMVALEKALRTDPIPLLEFAALKDFSGENISFLTHLADWRREWMLPKPSVTEHRRSRFLAATRIYAHFVSMDHSEFPINISSREMKVLHRIFESAATLLFRNRSMASSTDSATPFDNALSDSDSTTDLKLVVNLHALGRANLRSVSRMLEFREEALSTIVIPEAFTEMVFDDAESEIKYLVLTNTWPKFVTAGLETKEHDVERQQAGWFGRVLCSA</sequence>
<feature type="region of interest" description="Disordered" evidence="1">
    <location>
        <begin position="327"/>
        <end position="358"/>
    </location>
</feature>
<dbReference type="InterPro" id="IPR044926">
    <property type="entry name" value="RGS_subdomain_2"/>
</dbReference>
<feature type="transmembrane region" description="Helical" evidence="2">
    <location>
        <begin position="234"/>
        <end position="253"/>
    </location>
</feature>
<proteinExistence type="predicted"/>
<evidence type="ECO:0000313" key="3">
    <source>
        <dbReference type="EMBL" id="KAF2635403.1"/>
    </source>
</evidence>
<keyword evidence="2" id="KW-0472">Membrane</keyword>
<organism evidence="3 4">
    <name type="scientific">Massarina eburnea CBS 473.64</name>
    <dbReference type="NCBI Taxonomy" id="1395130"/>
    <lineage>
        <taxon>Eukaryota</taxon>
        <taxon>Fungi</taxon>
        <taxon>Dikarya</taxon>
        <taxon>Ascomycota</taxon>
        <taxon>Pezizomycotina</taxon>
        <taxon>Dothideomycetes</taxon>
        <taxon>Pleosporomycetidae</taxon>
        <taxon>Pleosporales</taxon>
        <taxon>Massarineae</taxon>
        <taxon>Massarinaceae</taxon>
        <taxon>Massarina</taxon>
    </lineage>
</organism>
<gene>
    <name evidence="3" type="ORF">P280DRAFT_461762</name>
</gene>
<name>A0A6A6RK31_9PLEO</name>
<dbReference type="AlphaFoldDB" id="A0A6A6RK31"/>
<feature type="transmembrane region" description="Helical" evidence="2">
    <location>
        <begin position="12"/>
        <end position="32"/>
    </location>
</feature>
<dbReference type="Proteomes" id="UP000799753">
    <property type="component" value="Unassembled WGS sequence"/>
</dbReference>
<dbReference type="InterPro" id="IPR036305">
    <property type="entry name" value="RGS_sf"/>
</dbReference>
<protein>
    <recommendedName>
        <fullName evidence="5">RGS domain-containing protein</fullName>
    </recommendedName>
</protein>
<evidence type="ECO:0000313" key="4">
    <source>
        <dbReference type="Proteomes" id="UP000799753"/>
    </source>
</evidence>
<evidence type="ECO:0008006" key="5">
    <source>
        <dbReference type="Google" id="ProtNLM"/>
    </source>
</evidence>
<keyword evidence="2" id="KW-1133">Transmembrane helix</keyword>
<keyword evidence="4" id="KW-1185">Reference proteome</keyword>
<feature type="transmembrane region" description="Helical" evidence="2">
    <location>
        <begin position="203"/>
        <end position="222"/>
    </location>
</feature>
<feature type="transmembrane region" description="Helical" evidence="2">
    <location>
        <begin position="273"/>
        <end position="294"/>
    </location>
</feature>
<dbReference type="EMBL" id="MU006807">
    <property type="protein sequence ID" value="KAF2635403.1"/>
    <property type="molecule type" value="Genomic_DNA"/>
</dbReference>
<dbReference type="Gene3D" id="1.10.167.10">
    <property type="entry name" value="Regulator of G-protein Signalling 4, domain 2"/>
    <property type="match status" value="1"/>
</dbReference>
<feature type="transmembrane region" description="Helical" evidence="2">
    <location>
        <begin position="81"/>
        <end position="103"/>
    </location>
</feature>
<evidence type="ECO:0000256" key="1">
    <source>
        <dbReference type="SAM" id="MobiDB-lite"/>
    </source>
</evidence>
<feature type="transmembrane region" description="Helical" evidence="2">
    <location>
        <begin position="44"/>
        <end position="69"/>
    </location>
</feature>
<keyword evidence="2" id="KW-0812">Transmembrane</keyword>
<evidence type="ECO:0000256" key="2">
    <source>
        <dbReference type="SAM" id="Phobius"/>
    </source>
</evidence>
<dbReference type="SUPFAM" id="SSF48097">
    <property type="entry name" value="Regulator of G-protein signaling, RGS"/>
    <property type="match status" value="1"/>
</dbReference>
<reference evidence="3" key="1">
    <citation type="journal article" date="2020" name="Stud. Mycol.">
        <title>101 Dothideomycetes genomes: a test case for predicting lifestyles and emergence of pathogens.</title>
        <authorList>
            <person name="Haridas S."/>
            <person name="Albert R."/>
            <person name="Binder M."/>
            <person name="Bloem J."/>
            <person name="Labutti K."/>
            <person name="Salamov A."/>
            <person name="Andreopoulos B."/>
            <person name="Baker S."/>
            <person name="Barry K."/>
            <person name="Bills G."/>
            <person name="Bluhm B."/>
            <person name="Cannon C."/>
            <person name="Castanera R."/>
            <person name="Culley D."/>
            <person name="Daum C."/>
            <person name="Ezra D."/>
            <person name="Gonzalez J."/>
            <person name="Henrissat B."/>
            <person name="Kuo A."/>
            <person name="Liang C."/>
            <person name="Lipzen A."/>
            <person name="Lutzoni F."/>
            <person name="Magnuson J."/>
            <person name="Mondo S."/>
            <person name="Nolan M."/>
            <person name="Ohm R."/>
            <person name="Pangilinan J."/>
            <person name="Park H.-J."/>
            <person name="Ramirez L."/>
            <person name="Alfaro M."/>
            <person name="Sun H."/>
            <person name="Tritt A."/>
            <person name="Yoshinaga Y."/>
            <person name="Zwiers L.-H."/>
            <person name="Turgeon B."/>
            <person name="Goodwin S."/>
            <person name="Spatafora J."/>
            <person name="Crous P."/>
            <person name="Grigoriev I."/>
        </authorList>
    </citation>
    <scope>NUCLEOTIDE SEQUENCE</scope>
    <source>
        <strain evidence="3">CBS 473.64</strain>
    </source>
</reference>